<keyword evidence="1" id="KW-0732">Signal</keyword>
<dbReference type="GO" id="GO:0005509">
    <property type="term" value="F:calcium ion binding"/>
    <property type="evidence" value="ECO:0007669"/>
    <property type="project" value="InterPro"/>
</dbReference>
<dbReference type="InterPro" id="IPR018247">
    <property type="entry name" value="EF_Hand_1_Ca_BS"/>
</dbReference>
<dbReference type="RefSeq" id="WP_149109289.1">
    <property type="nucleotide sequence ID" value="NZ_CP042425.1"/>
</dbReference>
<protein>
    <recommendedName>
        <fullName evidence="2">EF-hand domain-containing protein</fullName>
    </recommendedName>
</protein>
<dbReference type="PROSITE" id="PS50222">
    <property type="entry name" value="EF_HAND_2"/>
    <property type="match status" value="2"/>
</dbReference>
<keyword evidence="4" id="KW-1185">Reference proteome</keyword>
<accession>A0A5C1ABK0</accession>
<sequence>MLRKIVLIAAFTFGLSVAGTFADDPKPEKGKGKLGGLDKGKMFEKLDADGDGKVSKEEYKKGMEKLKEALGDKAGEKGKKVAEKMDPDKMFEKIDTNKDGYISKEEYEKFEPLADLKKKAGK</sequence>
<dbReference type="AlphaFoldDB" id="A0A5C1ABK0"/>
<dbReference type="Gene3D" id="1.10.238.10">
    <property type="entry name" value="EF-hand"/>
    <property type="match status" value="2"/>
</dbReference>
<feature type="signal peptide" evidence="1">
    <location>
        <begin position="1"/>
        <end position="22"/>
    </location>
</feature>
<name>A0A5C1ABK0_9BACT</name>
<evidence type="ECO:0000313" key="4">
    <source>
        <dbReference type="Proteomes" id="UP000324974"/>
    </source>
</evidence>
<dbReference type="SUPFAM" id="SSF47473">
    <property type="entry name" value="EF-hand"/>
    <property type="match status" value="1"/>
</dbReference>
<organism evidence="3 4">
    <name type="scientific">Limnoglobus roseus</name>
    <dbReference type="NCBI Taxonomy" id="2598579"/>
    <lineage>
        <taxon>Bacteria</taxon>
        <taxon>Pseudomonadati</taxon>
        <taxon>Planctomycetota</taxon>
        <taxon>Planctomycetia</taxon>
        <taxon>Gemmatales</taxon>
        <taxon>Gemmataceae</taxon>
        <taxon>Limnoglobus</taxon>
    </lineage>
</organism>
<dbReference type="PROSITE" id="PS00018">
    <property type="entry name" value="EF_HAND_1"/>
    <property type="match status" value="2"/>
</dbReference>
<dbReference type="SMART" id="SM00054">
    <property type="entry name" value="EFh"/>
    <property type="match status" value="2"/>
</dbReference>
<dbReference type="InterPro" id="IPR011992">
    <property type="entry name" value="EF-hand-dom_pair"/>
</dbReference>
<dbReference type="OrthoDB" id="673038at2"/>
<feature type="domain" description="EF-hand" evidence="2">
    <location>
        <begin position="41"/>
        <end position="69"/>
    </location>
</feature>
<evidence type="ECO:0000313" key="3">
    <source>
        <dbReference type="EMBL" id="QEL14398.1"/>
    </source>
</evidence>
<proteinExistence type="predicted"/>
<dbReference type="CDD" id="cd00051">
    <property type="entry name" value="EFh"/>
    <property type="match status" value="1"/>
</dbReference>
<feature type="chain" id="PRO_5022941826" description="EF-hand domain-containing protein" evidence="1">
    <location>
        <begin position="23"/>
        <end position="122"/>
    </location>
</feature>
<dbReference type="Pfam" id="PF13499">
    <property type="entry name" value="EF-hand_7"/>
    <property type="match status" value="1"/>
</dbReference>
<dbReference type="InterPro" id="IPR002048">
    <property type="entry name" value="EF_hand_dom"/>
</dbReference>
<dbReference type="Proteomes" id="UP000324974">
    <property type="component" value="Chromosome"/>
</dbReference>
<dbReference type="KEGG" id="lrs:PX52LOC_01286"/>
<dbReference type="EMBL" id="CP042425">
    <property type="protein sequence ID" value="QEL14398.1"/>
    <property type="molecule type" value="Genomic_DNA"/>
</dbReference>
<gene>
    <name evidence="3" type="ORF">PX52LOC_01286</name>
</gene>
<evidence type="ECO:0000256" key="1">
    <source>
        <dbReference type="SAM" id="SignalP"/>
    </source>
</evidence>
<feature type="domain" description="EF-hand" evidence="2">
    <location>
        <begin position="82"/>
        <end position="117"/>
    </location>
</feature>
<reference evidence="4" key="1">
    <citation type="submission" date="2019-08" db="EMBL/GenBank/DDBJ databases">
        <title>Limnoglobus roseus gen. nov., sp. nov., a novel freshwater planctomycete with a giant genome from the family Gemmataceae.</title>
        <authorList>
            <person name="Kulichevskaya I.S."/>
            <person name="Naumoff D.G."/>
            <person name="Miroshnikov K."/>
            <person name="Ivanova A."/>
            <person name="Philippov D.A."/>
            <person name="Hakobyan A."/>
            <person name="Rijpstra I.C."/>
            <person name="Sinninghe Damste J.S."/>
            <person name="Liesack W."/>
            <person name="Dedysh S.N."/>
        </authorList>
    </citation>
    <scope>NUCLEOTIDE SEQUENCE [LARGE SCALE GENOMIC DNA]</scope>
    <source>
        <strain evidence="4">PX52</strain>
    </source>
</reference>
<evidence type="ECO:0000259" key="2">
    <source>
        <dbReference type="PROSITE" id="PS50222"/>
    </source>
</evidence>